<dbReference type="AlphaFoldDB" id="A0A4D6MTX2"/>
<evidence type="ECO:0000313" key="1">
    <source>
        <dbReference type="EMBL" id="QCE03325.1"/>
    </source>
</evidence>
<evidence type="ECO:0000313" key="2">
    <source>
        <dbReference type="Proteomes" id="UP000501690"/>
    </source>
</evidence>
<proteinExistence type="predicted"/>
<name>A0A4D6MTX2_VIGUN</name>
<dbReference type="Proteomes" id="UP000501690">
    <property type="component" value="Linkage Group LG8"/>
</dbReference>
<dbReference type="EMBL" id="CP039352">
    <property type="protein sequence ID" value="QCE03325.1"/>
    <property type="molecule type" value="Genomic_DNA"/>
</dbReference>
<accession>A0A4D6MTX2</accession>
<sequence length="66" mass="7472">MSRHFRCLKDAITWGGRPGSGRASWGGRRREAAPRRILRGLFGRRRQGPDSSGCGQGWCRRRGCRT</sequence>
<keyword evidence="2" id="KW-1185">Reference proteome</keyword>
<gene>
    <name evidence="1" type="ORF">DEO72_LG8g1349</name>
</gene>
<organism evidence="1 2">
    <name type="scientific">Vigna unguiculata</name>
    <name type="common">Cowpea</name>
    <dbReference type="NCBI Taxonomy" id="3917"/>
    <lineage>
        <taxon>Eukaryota</taxon>
        <taxon>Viridiplantae</taxon>
        <taxon>Streptophyta</taxon>
        <taxon>Embryophyta</taxon>
        <taxon>Tracheophyta</taxon>
        <taxon>Spermatophyta</taxon>
        <taxon>Magnoliopsida</taxon>
        <taxon>eudicotyledons</taxon>
        <taxon>Gunneridae</taxon>
        <taxon>Pentapetalae</taxon>
        <taxon>rosids</taxon>
        <taxon>fabids</taxon>
        <taxon>Fabales</taxon>
        <taxon>Fabaceae</taxon>
        <taxon>Papilionoideae</taxon>
        <taxon>50 kb inversion clade</taxon>
        <taxon>NPAAA clade</taxon>
        <taxon>indigoferoid/millettioid clade</taxon>
        <taxon>Phaseoleae</taxon>
        <taxon>Vigna</taxon>
    </lineage>
</organism>
<reference evidence="1 2" key="1">
    <citation type="submission" date="2019-04" db="EMBL/GenBank/DDBJ databases">
        <title>An improved genome assembly and genetic linkage map for asparagus bean, Vigna unguiculata ssp. sesquipedialis.</title>
        <authorList>
            <person name="Xia Q."/>
            <person name="Zhang R."/>
            <person name="Dong Y."/>
        </authorList>
    </citation>
    <scope>NUCLEOTIDE SEQUENCE [LARGE SCALE GENOMIC DNA]</scope>
    <source>
        <tissue evidence="1">Leaf</tissue>
    </source>
</reference>
<protein>
    <submittedName>
        <fullName evidence="1">Uncharacterized protein</fullName>
    </submittedName>
</protein>